<dbReference type="GO" id="GO:0005737">
    <property type="term" value="C:cytoplasm"/>
    <property type="evidence" value="ECO:0007669"/>
    <property type="project" value="TreeGrafter"/>
</dbReference>
<dbReference type="InterPro" id="IPR011013">
    <property type="entry name" value="Gal_mutarotase_sf_dom"/>
</dbReference>
<dbReference type="CDD" id="cd09020">
    <property type="entry name" value="D-hex-6-P-epi_like"/>
    <property type="match status" value="1"/>
</dbReference>
<proteinExistence type="inferred from homology"/>
<evidence type="ECO:0000256" key="4">
    <source>
        <dbReference type="ARBA" id="ARBA00023235"/>
    </source>
</evidence>
<gene>
    <name evidence="7" type="ORF">PSANT_01881</name>
</gene>
<accession>A0A5C3FJ68</accession>
<evidence type="ECO:0000256" key="2">
    <source>
        <dbReference type="ARBA" id="ARBA00005866"/>
    </source>
</evidence>
<feature type="active site" evidence="6">
    <location>
        <position position="294"/>
    </location>
</feature>
<comment type="caution">
    <text evidence="7">The sequence shown here is derived from an EMBL/GenBank/DDBJ whole genome shotgun (WGS) entry which is preliminary data.</text>
</comment>
<dbReference type="AlphaFoldDB" id="A0A5C3FJ68"/>
<keyword evidence="8" id="KW-1185">Reference proteome</keyword>
<comment type="similarity">
    <text evidence="2 5">Belongs to the glucose-6-phosphate 1-epimerase family.</text>
</comment>
<dbReference type="PANTHER" id="PTHR11122:SF13">
    <property type="entry name" value="GLUCOSE-6-PHOSPHATE 1-EPIMERASE"/>
    <property type="match status" value="1"/>
</dbReference>
<dbReference type="EMBL" id="OOIQ01000003">
    <property type="protein sequence ID" value="SPO44196.1"/>
    <property type="molecule type" value="Genomic_DNA"/>
</dbReference>
<dbReference type="GO" id="GO:0047938">
    <property type="term" value="F:glucose-6-phosphate 1-epimerase activity"/>
    <property type="evidence" value="ECO:0007669"/>
    <property type="project" value="UniProtKB-UniRule"/>
</dbReference>
<dbReference type="InterPro" id="IPR014718">
    <property type="entry name" value="GH-type_carb-bd"/>
</dbReference>
<dbReference type="SUPFAM" id="SSF74650">
    <property type="entry name" value="Galactose mutarotase-like"/>
    <property type="match status" value="1"/>
</dbReference>
<feature type="active site" evidence="6">
    <location>
        <position position="170"/>
    </location>
</feature>
<reference evidence="7" key="1">
    <citation type="submission" date="2018-03" db="EMBL/GenBank/DDBJ databases">
        <authorList>
            <person name="Guldener U."/>
        </authorList>
    </citation>
    <scope>NUCLEOTIDE SEQUENCE [LARGE SCALE GENOMIC DNA]</scope>
    <source>
        <strain evidence="7">ATCC34888</strain>
    </source>
</reference>
<evidence type="ECO:0000256" key="6">
    <source>
        <dbReference type="PIRSR" id="PIRSR016020-1"/>
    </source>
</evidence>
<sequence length="319" mass="34419">MPVNLINNSSTVQLELPKSKASAEVRLFGATVTSWKAAGGSERLFLSSAAALDGSAAIRGGVPIVFPVFGSPKDHADAPKLITKLGKHGFARDHEWAISTHVPRIDEADKVAVTLELNTDSKPEIKAVWPFSTVLRYTVTLAPNTLHCAFSVHYLDSSNGAEMPFHALLHNYLLVPDATKASIQGLNGLYYIDKVKGGEEARVDTDDFTLDAQPIDRVHVGRHKVAPAGEPTRDIKLVYNASLLQDPLGRMGKGVELTRSATIADTVVWNCAEEGNKGIADLEQGGWKKYVCVEPGAVHGFQTLAKGSTWVAEQTLTAW</sequence>
<dbReference type="GO" id="GO:0030246">
    <property type="term" value="F:carbohydrate binding"/>
    <property type="evidence" value="ECO:0007669"/>
    <property type="project" value="UniProtKB-UniRule"/>
</dbReference>
<dbReference type="GO" id="GO:0005975">
    <property type="term" value="P:carbohydrate metabolic process"/>
    <property type="evidence" value="ECO:0007669"/>
    <property type="project" value="InterPro"/>
</dbReference>
<dbReference type="OrthoDB" id="1659429at2759"/>
<keyword evidence="4 5" id="KW-0413">Isomerase</keyword>
<organism evidence="7 8">
    <name type="scientific">Pseudozyma antarctica</name>
    <name type="common">Yeast</name>
    <name type="synonym">Candida antarctica</name>
    <dbReference type="NCBI Taxonomy" id="84753"/>
    <lineage>
        <taxon>Eukaryota</taxon>
        <taxon>Fungi</taxon>
        <taxon>Dikarya</taxon>
        <taxon>Basidiomycota</taxon>
        <taxon>Ustilaginomycotina</taxon>
        <taxon>Ustilaginomycetes</taxon>
        <taxon>Ustilaginales</taxon>
        <taxon>Ustilaginaceae</taxon>
        <taxon>Moesziomyces</taxon>
    </lineage>
</organism>
<dbReference type="RefSeq" id="XP_014658252.1">
    <property type="nucleotide sequence ID" value="XM_014802766.1"/>
</dbReference>
<dbReference type="Proteomes" id="UP000325008">
    <property type="component" value="Unassembled WGS sequence"/>
</dbReference>
<dbReference type="PANTHER" id="PTHR11122">
    <property type="entry name" value="APOSPORY-ASSOCIATED PROTEIN C-RELATED"/>
    <property type="match status" value="1"/>
</dbReference>
<comment type="catalytic activity">
    <reaction evidence="1">
        <text>alpha-D-glucose 6-phosphate = beta-D-glucose 6-phosphate</text>
        <dbReference type="Rhea" id="RHEA:16249"/>
        <dbReference type="ChEBI" id="CHEBI:58225"/>
        <dbReference type="ChEBI" id="CHEBI:58247"/>
        <dbReference type="EC" id="5.1.3.15"/>
    </reaction>
</comment>
<evidence type="ECO:0000256" key="1">
    <source>
        <dbReference type="ARBA" id="ARBA00001096"/>
    </source>
</evidence>
<evidence type="ECO:0000313" key="7">
    <source>
        <dbReference type="EMBL" id="SPO44196.1"/>
    </source>
</evidence>
<dbReference type="Gene3D" id="2.70.98.10">
    <property type="match status" value="1"/>
</dbReference>
<dbReference type="EC" id="5.1.3.15" evidence="3 5"/>
<dbReference type="InterPro" id="IPR025532">
    <property type="entry name" value="G6P_1-epimerase"/>
</dbReference>
<evidence type="ECO:0000313" key="8">
    <source>
        <dbReference type="Proteomes" id="UP000325008"/>
    </source>
</evidence>
<evidence type="ECO:0000256" key="3">
    <source>
        <dbReference type="ARBA" id="ARBA00012083"/>
    </source>
</evidence>
<dbReference type="PIRSF" id="PIRSF016020">
    <property type="entry name" value="PHexose_mutarotase"/>
    <property type="match status" value="1"/>
</dbReference>
<evidence type="ECO:0000256" key="5">
    <source>
        <dbReference type="PIRNR" id="PIRNR016020"/>
    </source>
</evidence>
<comment type="function">
    <text evidence="5">Catalyzes the interconversion between the alpha and beta anomers from at least three hexose 6-phosphate sugars (Glc6P, Gal6P, and Man6P).</text>
</comment>
<protein>
    <recommendedName>
        <fullName evidence="3 5">Glucose-6-phosphate 1-epimerase</fullName>
        <ecNumber evidence="3 5">5.1.3.15</ecNumber>
    </recommendedName>
</protein>
<dbReference type="Pfam" id="PF01263">
    <property type="entry name" value="Aldose_epim"/>
    <property type="match status" value="1"/>
</dbReference>
<name>A0A5C3FJ68_PSEA2</name>
<dbReference type="InterPro" id="IPR008183">
    <property type="entry name" value="Aldose_1/G6P_1-epimerase"/>
</dbReference>